<evidence type="ECO:0000256" key="1">
    <source>
        <dbReference type="SAM" id="MobiDB-lite"/>
    </source>
</evidence>
<dbReference type="AlphaFoldDB" id="A0AAE1JJ65"/>
<keyword evidence="4" id="KW-1185">Reference proteome</keyword>
<dbReference type="Proteomes" id="UP001293593">
    <property type="component" value="Unassembled WGS sequence"/>
</dbReference>
<proteinExistence type="predicted"/>
<evidence type="ECO:0000256" key="2">
    <source>
        <dbReference type="SAM" id="Phobius"/>
    </source>
</evidence>
<keyword evidence="2" id="KW-0472">Membrane</keyword>
<dbReference type="PANTHER" id="PTHR31170">
    <property type="entry name" value="BNAC04G53230D PROTEIN"/>
    <property type="match status" value="1"/>
</dbReference>
<feature type="transmembrane region" description="Helical" evidence="2">
    <location>
        <begin position="472"/>
        <end position="493"/>
    </location>
</feature>
<evidence type="ECO:0000313" key="3">
    <source>
        <dbReference type="EMBL" id="KAK4270558.1"/>
    </source>
</evidence>
<name>A0AAE1JJ65_9FABA</name>
<dbReference type="EMBL" id="JAWXYG010000006">
    <property type="protein sequence ID" value="KAK4270558.1"/>
    <property type="molecule type" value="Genomic_DNA"/>
</dbReference>
<keyword evidence="2" id="KW-1133">Transmembrane helix</keyword>
<gene>
    <name evidence="3" type="ORF">QN277_023580</name>
</gene>
<sequence>MKEKGKTMEGTWDSMASEDHTINSGSSNPDYEIVKHIKIDIKNEPEDPNLKKWNIYKVPCNLRSLNESAYTPQLISIGPLHYGREKLNPMQTQKLLYLKFFRRRVKNNLDQFKQYLTSKEADIRQCYAEKLRYDIDKVKYDIDEEKLVEMMLLDSVFIMELFLRVQRQKSEEDNKNGKNVEKQTYPDDIIMKQSWLNKSIQRDLLLLENQIPLFILQELYNIVPDKKRTSFIELAHDYFDCYHAYKKAESCSDQETAASSSSNGKPSKDKPQHFTDLIRSFYICKNLDDFKKRYPFKNATKLRESGVSFEKEKVDYKPLLDIKFEKIAILSWFLCLGCFPNFTYFQARLQIPELKVDDTTECVLRNLIAFEQCHYPNQPYICSYVSFIDSLIHTKDDVELLVEKEVIRHELGSHKEVATLVNGLCKYVVSDKTCYADKIKSLNEHYQNQWYRTIAALRLVYFRDTWRASSTLAGIVVLAFTIFNFWRVVRLVLDLDRRGRP</sequence>
<feature type="region of interest" description="Disordered" evidence="1">
    <location>
        <begin position="1"/>
        <end position="27"/>
    </location>
</feature>
<protein>
    <submittedName>
        <fullName evidence="3">Uncharacterized protein</fullName>
    </submittedName>
</protein>
<organism evidence="3 4">
    <name type="scientific">Acacia crassicarpa</name>
    <name type="common">northern wattle</name>
    <dbReference type="NCBI Taxonomy" id="499986"/>
    <lineage>
        <taxon>Eukaryota</taxon>
        <taxon>Viridiplantae</taxon>
        <taxon>Streptophyta</taxon>
        <taxon>Embryophyta</taxon>
        <taxon>Tracheophyta</taxon>
        <taxon>Spermatophyta</taxon>
        <taxon>Magnoliopsida</taxon>
        <taxon>eudicotyledons</taxon>
        <taxon>Gunneridae</taxon>
        <taxon>Pentapetalae</taxon>
        <taxon>rosids</taxon>
        <taxon>fabids</taxon>
        <taxon>Fabales</taxon>
        <taxon>Fabaceae</taxon>
        <taxon>Caesalpinioideae</taxon>
        <taxon>mimosoid clade</taxon>
        <taxon>Acacieae</taxon>
        <taxon>Acacia</taxon>
    </lineage>
</organism>
<accession>A0AAE1JJ65</accession>
<dbReference type="InterPro" id="IPR004158">
    <property type="entry name" value="DUF247_pln"/>
</dbReference>
<evidence type="ECO:0000313" key="4">
    <source>
        <dbReference type="Proteomes" id="UP001293593"/>
    </source>
</evidence>
<dbReference type="Pfam" id="PF03140">
    <property type="entry name" value="DUF247"/>
    <property type="match status" value="1"/>
</dbReference>
<keyword evidence="2" id="KW-0812">Transmembrane</keyword>
<dbReference type="PANTHER" id="PTHR31170:SF9">
    <property type="entry name" value="PROTEIN, PUTATIVE (DUF247)-RELATED"/>
    <property type="match status" value="1"/>
</dbReference>
<comment type="caution">
    <text evidence="3">The sequence shown here is derived from an EMBL/GenBank/DDBJ whole genome shotgun (WGS) entry which is preliminary data.</text>
</comment>
<reference evidence="3" key="1">
    <citation type="submission" date="2023-10" db="EMBL/GenBank/DDBJ databases">
        <title>Chromosome-level genome of the transformable northern wattle, Acacia crassicarpa.</title>
        <authorList>
            <person name="Massaro I."/>
            <person name="Sinha N.R."/>
            <person name="Poethig S."/>
            <person name="Leichty A.R."/>
        </authorList>
    </citation>
    <scope>NUCLEOTIDE SEQUENCE</scope>
    <source>
        <strain evidence="3">Acra3RX</strain>
        <tissue evidence="3">Leaf</tissue>
    </source>
</reference>